<feature type="compositionally biased region" description="Polar residues" evidence="1">
    <location>
        <begin position="86"/>
        <end position="97"/>
    </location>
</feature>
<sequence length="147" mass="16107">MQSDDEDNEGISEYFNCSSKSSEVEASDKADLCALPTAKASVSASGEHSEEESLDLEHQEDSVCSLDLPFDDLTEEYSLKADETEQTPSPVQYTQADFESVDESDYSDQEHADSSVGEEESSGHMGKCVSKKRNSEQEDISENVSTL</sequence>
<gene>
    <name evidence="2" type="ORF">ElyMa_004416500</name>
</gene>
<organism evidence="2 3">
    <name type="scientific">Elysia marginata</name>
    <dbReference type="NCBI Taxonomy" id="1093978"/>
    <lineage>
        <taxon>Eukaryota</taxon>
        <taxon>Metazoa</taxon>
        <taxon>Spiralia</taxon>
        <taxon>Lophotrochozoa</taxon>
        <taxon>Mollusca</taxon>
        <taxon>Gastropoda</taxon>
        <taxon>Heterobranchia</taxon>
        <taxon>Euthyneura</taxon>
        <taxon>Panpulmonata</taxon>
        <taxon>Sacoglossa</taxon>
        <taxon>Placobranchoidea</taxon>
        <taxon>Plakobranchidae</taxon>
        <taxon>Elysia</taxon>
    </lineage>
</organism>
<accession>A0AAV4H9X6</accession>
<comment type="caution">
    <text evidence="2">The sequence shown here is derived from an EMBL/GenBank/DDBJ whole genome shotgun (WGS) entry which is preliminary data.</text>
</comment>
<evidence type="ECO:0000313" key="2">
    <source>
        <dbReference type="EMBL" id="GFR94927.1"/>
    </source>
</evidence>
<dbReference type="EMBL" id="BMAT01008902">
    <property type="protein sequence ID" value="GFR94927.1"/>
    <property type="molecule type" value="Genomic_DNA"/>
</dbReference>
<reference evidence="2 3" key="1">
    <citation type="journal article" date="2021" name="Elife">
        <title>Chloroplast acquisition without the gene transfer in kleptoplastic sea slugs, Plakobranchus ocellatus.</title>
        <authorList>
            <person name="Maeda T."/>
            <person name="Takahashi S."/>
            <person name="Yoshida T."/>
            <person name="Shimamura S."/>
            <person name="Takaki Y."/>
            <person name="Nagai Y."/>
            <person name="Toyoda A."/>
            <person name="Suzuki Y."/>
            <person name="Arimoto A."/>
            <person name="Ishii H."/>
            <person name="Satoh N."/>
            <person name="Nishiyama T."/>
            <person name="Hasebe M."/>
            <person name="Maruyama T."/>
            <person name="Minagawa J."/>
            <person name="Obokata J."/>
            <person name="Shigenobu S."/>
        </authorList>
    </citation>
    <scope>NUCLEOTIDE SEQUENCE [LARGE SCALE GENOMIC DNA]</scope>
</reference>
<feature type="compositionally biased region" description="Acidic residues" evidence="1">
    <location>
        <begin position="1"/>
        <end position="10"/>
    </location>
</feature>
<keyword evidence="3" id="KW-1185">Reference proteome</keyword>
<evidence type="ECO:0000313" key="3">
    <source>
        <dbReference type="Proteomes" id="UP000762676"/>
    </source>
</evidence>
<dbReference type="AlphaFoldDB" id="A0AAV4H9X6"/>
<feature type="region of interest" description="Disordered" evidence="1">
    <location>
        <begin position="1"/>
        <end position="20"/>
    </location>
</feature>
<evidence type="ECO:0000256" key="1">
    <source>
        <dbReference type="SAM" id="MobiDB-lite"/>
    </source>
</evidence>
<dbReference type="Proteomes" id="UP000762676">
    <property type="component" value="Unassembled WGS sequence"/>
</dbReference>
<protein>
    <submittedName>
        <fullName evidence="2">Uncharacterized protein</fullName>
    </submittedName>
</protein>
<proteinExistence type="predicted"/>
<feature type="region of interest" description="Disordered" evidence="1">
    <location>
        <begin position="38"/>
        <end position="147"/>
    </location>
</feature>
<name>A0AAV4H9X6_9GAST</name>